<accession>A0A512BKH0</accession>
<dbReference type="InterPro" id="IPR013096">
    <property type="entry name" value="Cupin_2"/>
</dbReference>
<dbReference type="EMBL" id="BJYU01000001">
    <property type="protein sequence ID" value="GEO12466.1"/>
    <property type="molecule type" value="Genomic_DNA"/>
</dbReference>
<dbReference type="PANTHER" id="PTHR40112:SF1">
    <property type="entry name" value="H2HPP ISOMERASE"/>
    <property type="match status" value="1"/>
</dbReference>
<feature type="domain" description="Cupin type-2" evidence="1">
    <location>
        <begin position="38"/>
        <end position="103"/>
    </location>
</feature>
<evidence type="ECO:0000313" key="3">
    <source>
        <dbReference type="Proteomes" id="UP000321085"/>
    </source>
</evidence>
<dbReference type="Proteomes" id="UP000321085">
    <property type="component" value="Unassembled WGS sequence"/>
</dbReference>
<dbReference type="InterPro" id="IPR052535">
    <property type="entry name" value="Bacilysin_H2HPP_isomerase"/>
</dbReference>
<dbReference type="InterPro" id="IPR014710">
    <property type="entry name" value="RmlC-like_jellyroll"/>
</dbReference>
<evidence type="ECO:0000313" key="2">
    <source>
        <dbReference type="EMBL" id="GEO12466.1"/>
    </source>
</evidence>
<keyword evidence="3" id="KW-1185">Reference proteome</keyword>
<dbReference type="InterPro" id="IPR011051">
    <property type="entry name" value="RmlC_Cupin_sf"/>
</dbReference>
<protein>
    <submittedName>
        <fullName evidence="2">Cupin</fullName>
    </submittedName>
</protein>
<dbReference type="AlphaFoldDB" id="A0A512BKH0"/>
<dbReference type="Pfam" id="PF07883">
    <property type="entry name" value="Cupin_2"/>
    <property type="match status" value="1"/>
</dbReference>
<reference evidence="2 3" key="1">
    <citation type="submission" date="2019-07" db="EMBL/GenBank/DDBJ databases">
        <title>Whole genome shotgun sequence of Microvirga aerophila NBRC 106136.</title>
        <authorList>
            <person name="Hosoyama A."/>
            <person name="Uohara A."/>
            <person name="Ohji S."/>
            <person name="Ichikawa N."/>
        </authorList>
    </citation>
    <scope>NUCLEOTIDE SEQUENCE [LARGE SCALE GENOMIC DNA]</scope>
    <source>
        <strain evidence="2 3">NBRC 106136</strain>
    </source>
</reference>
<dbReference type="Gene3D" id="2.60.120.10">
    <property type="entry name" value="Jelly Rolls"/>
    <property type="match status" value="1"/>
</dbReference>
<dbReference type="PIRSF" id="PIRSF029883">
    <property type="entry name" value="KdgF"/>
    <property type="match status" value="1"/>
</dbReference>
<dbReference type="PANTHER" id="PTHR40112">
    <property type="entry name" value="H2HPP ISOMERASE"/>
    <property type="match status" value="1"/>
</dbReference>
<dbReference type="CDD" id="cd02238">
    <property type="entry name" value="cupin_KdgF"/>
    <property type="match status" value="1"/>
</dbReference>
<organism evidence="2 3">
    <name type="scientific">Microvirga aerophila</name>
    <dbReference type="NCBI Taxonomy" id="670291"/>
    <lineage>
        <taxon>Bacteria</taxon>
        <taxon>Pseudomonadati</taxon>
        <taxon>Pseudomonadota</taxon>
        <taxon>Alphaproteobacteria</taxon>
        <taxon>Hyphomicrobiales</taxon>
        <taxon>Methylobacteriaceae</taxon>
        <taxon>Microvirga</taxon>
    </lineage>
</organism>
<sequence>MDRKGQCFAFDSDIHWEPADTGIRRKILTYDAGVMMVRVAFKAGAVGAPHSHPHIQCSLVEEGVFDITIDGRTERLRRGDSFLVPSNAIHGAVAVEAGVLLDVFTPMREDFVASTP</sequence>
<evidence type="ECO:0000259" key="1">
    <source>
        <dbReference type="Pfam" id="PF07883"/>
    </source>
</evidence>
<proteinExistence type="predicted"/>
<dbReference type="OrthoDB" id="9811153at2"/>
<dbReference type="SUPFAM" id="SSF51182">
    <property type="entry name" value="RmlC-like cupins"/>
    <property type="match status" value="1"/>
</dbReference>
<dbReference type="InterPro" id="IPR025499">
    <property type="entry name" value="KdgF"/>
</dbReference>
<name>A0A512BKH0_9HYPH</name>
<comment type="caution">
    <text evidence="2">The sequence shown here is derived from an EMBL/GenBank/DDBJ whole genome shotgun (WGS) entry which is preliminary data.</text>
</comment>
<dbReference type="RefSeq" id="WP_114184369.1">
    <property type="nucleotide sequence ID" value="NZ_BJYU01000001.1"/>
</dbReference>
<gene>
    <name evidence="2" type="ORF">MAE02_01620</name>
</gene>